<dbReference type="Proteomes" id="UP000306791">
    <property type="component" value="Unassembled WGS sequence"/>
</dbReference>
<gene>
    <name evidence="10" type="ORF">FDY93_15930</name>
</gene>
<feature type="domain" description="Peptidase S8/S53" evidence="9">
    <location>
        <begin position="185"/>
        <end position="477"/>
    </location>
</feature>
<dbReference type="EMBL" id="VANI01000018">
    <property type="protein sequence ID" value="TLM75186.1"/>
    <property type="molecule type" value="Genomic_DNA"/>
</dbReference>
<evidence type="ECO:0000256" key="1">
    <source>
        <dbReference type="ARBA" id="ARBA00011073"/>
    </source>
</evidence>
<evidence type="ECO:0000256" key="4">
    <source>
        <dbReference type="ARBA" id="ARBA00022825"/>
    </source>
</evidence>
<feature type="signal peptide" evidence="8">
    <location>
        <begin position="1"/>
        <end position="29"/>
    </location>
</feature>
<evidence type="ECO:0000259" key="9">
    <source>
        <dbReference type="Pfam" id="PF00082"/>
    </source>
</evidence>
<evidence type="ECO:0000313" key="11">
    <source>
        <dbReference type="Proteomes" id="UP000306791"/>
    </source>
</evidence>
<dbReference type="InterPro" id="IPR036852">
    <property type="entry name" value="Peptidase_S8/S53_dom_sf"/>
</dbReference>
<dbReference type="CDD" id="cd07473">
    <property type="entry name" value="Peptidases_S8_Subtilisin_like"/>
    <property type="match status" value="1"/>
</dbReference>
<dbReference type="PROSITE" id="PS00136">
    <property type="entry name" value="SUBTILASE_ASP"/>
    <property type="match status" value="1"/>
</dbReference>
<organism evidence="10 11">
    <name type="scientific">Microbulbifer harenosus</name>
    <dbReference type="NCBI Taxonomy" id="2576840"/>
    <lineage>
        <taxon>Bacteria</taxon>
        <taxon>Pseudomonadati</taxon>
        <taxon>Pseudomonadota</taxon>
        <taxon>Gammaproteobacteria</taxon>
        <taxon>Cellvibrionales</taxon>
        <taxon>Microbulbiferaceae</taxon>
        <taxon>Microbulbifer</taxon>
    </lineage>
</organism>
<proteinExistence type="inferred from homology"/>
<dbReference type="InterPro" id="IPR015500">
    <property type="entry name" value="Peptidase_S8_subtilisin-rel"/>
</dbReference>
<dbReference type="InterPro" id="IPR028994">
    <property type="entry name" value="Integrin_alpha_N"/>
</dbReference>
<name>A0ABY2UE22_9GAMM</name>
<dbReference type="PANTHER" id="PTHR43806">
    <property type="entry name" value="PEPTIDASE S8"/>
    <property type="match status" value="1"/>
</dbReference>
<dbReference type="PROSITE" id="PS00137">
    <property type="entry name" value="SUBTILASE_HIS"/>
    <property type="match status" value="1"/>
</dbReference>
<dbReference type="PROSITE" id="PS51892">
    <property type="entry name" value="SUBTILASE"/>
    <property type="match status" value="1"/>
</dbReference>
<keyword evidence="11" id="KW-1185">Reference proteome</keyword>
<dbReference type="PANTHER" id="PTHR43806:SF11">
    <property type="entry name" value="CEREVISIN-RELATED"/>
    <property type="match status" value="1"/>
</dbReference>
<feature type="region of interest" description="Disordered" evidence="7">
    <location>
        <begin position="243"/>
        <end position="274"/>
    </location>
</feature>
<feature type="active site" description="Charge relay system" evidence="5">
    <location>
        <position position="194"/>
    </location>
</feature>
<feature type="chain" id="PRO_5046878957" description="Peptidase S8/S53 domain-containing protein" evidence="8">
    <location>
        <begin position="30"/>
        <end position="1244"/>
    </location>
</feature>
<comment type="similarity">
    <text evidence="1 5 6">Belongs to the peptidase S8 family.</text>
</comment>
<evidence type="ECO:0000313" key="10">
    <source>
        <dbReference type="EMBL" id="TLM75186.1"/>
    </source>
</evidence>
<dbReference type="InterPro" id="IPR023828">
    <property type="entry name" value="Peptidase_S8_Ser-AS"/>
</dbReference>
<protein>
    <recommendedName>
        <fullName evidence="9">Peptidase S8/S53 domain-containing protein</fullName>
    </recommendedName>
</protein>
<dbReference type="InterPro" id="IPR023827">
    <property type="entry name" value="Peptidase_S8_Asp-AS"/>
</dbReference>
<feature type="active site" description="Charge relay system" evidence="5">
    <location>
        <position position="429"/>
    </location>
</feature>
<dbReference type="PRINTS" id="PR00723">
    <property type="entry name" value="SUBTILISIN"/>
</dbReference>
<evidence type="ECO:0000256" key="8">
    <source>
        <dbReference type="SAM" id="SignalP"/>
    </source>
</evidence>
<dbReference type="InterPro" id="IPR000209">
    <property type="entry name" value="Peptidase_S8/S53_dom"/>
</dbReference>
<dbReference type="InterPro" id="IPR050131">
    <property type="entry name" value="Peptidase_S8_subtilisin-like"/>
</dbReference>
<keyword evidence="2 5" id="KW-0645">Protease</keyword>
<evidence type="ECO:0000256" key="2">
    <source>
        <dbReference type="ARBA" id="ARBA00022670"/>
    </source>
</evidence>
<keyword evidence="4 5" id="KW-0720">Serine protease</keyword>
<evidence type="ECO:0000256" key="5">
    <source>
        <dbReference type="PROSITE-ProRule" id="PRU01240"/>
    </source>
</evidence>
<evidence type="ECO:0000256" key="7">
    <source>
        <dbReference type="SAM" id="MobiDB-lite"/>
    </source>
</evidence>
<dbReference type="Gene3D" id="3.40.50.200">
    <property type="entry name" value="Peptidase S8/S53 domain"/>
    <property type="match status" value="1"/>
</dbReference>
<sequence length="1244" mass="135642">MFSRCRFRIRAKALATGIVGMLAFPAAFAQNVQSPLGDELQFVPNQVIVRLKGEPNKNGAQSPSLRSNSAIGELSRKYKAKSNEKVFKNLPGNASRVTSASRSAKSALENVFILKFSSDTDVREIVDTLRTESNVDYAEPNYIYTTSYTPNDPYFGSFNSWGQGFDDLYGLKKMSMENAWDNSQGNGVVTAVIDTGLDFNHPDIQGQIWINTDEIASNGIDDDNNGYIDDVYGYDFIGESISSPLNPGANPDNDPTDGHGHGTHVSGTISATGNNDTGVIGVAPEAKIMVVKGLDDSGNGLATSLANALIYAADNGAQVINNSWGGYGDSSLINDALEYAYGQGSVLVAAAGNEDRPAAWPHPSNHPLVISVAAVDQSDVRAGFSNWGAKIDVGAPGTSILSLLAADSGFSQSGNRVVGQNYLEIDGTSMAAPHVSGLAALLLAQNPSLNQEQVRHIITQTADDVMNPGWDAMSGHGRVNAESALNYVGTPPDIFVQITSPEPWSAKGHSQEVRGTIVGTNFSHYELAYAHYTPDHQLAFVTITSGTAEGEDQLLSQWDISSLPSALYILRLRAFNTDGRFNESRVMVRVDNQLKPGWAKAVSENGHSFGLRINRAIAFEDLDNDGTKEVITFGDFTVNVWNASGQPRPGFPVTLPTPVLAGPTITDLNNDGFKEIVVSVWADASQAGPVWAFQHDGSIAPGFPAGRPVQNQAPTELFHQAPVIASDLDGDGQIELIYNIKFQQQDPDLNRKGQHWLGVLNADGSSRSGYPLLLDEHHSYETVHMSVVDMDHDGKKEIIVGVNSPPSQTGFSAYRYLRYYDVNGNVKREFTFDDKVFHFRDFQVADFTRDGNYEIFFSASVRRTTSEESSSQGYLIDRNGNFLPGWPVGYPDILDTQNGTIAVNLDDDPQLEIVEVVGRNTMMAFETDGSMVNGFPTEAVSKGFPIDFVSANIADSSGTVLIGNDTHWEGGLHFYDNLGNEIIDLYKDVDTGFSSPAVSDLDNDGRLEVGINALDGRVYIWELDTPSGVEEPTEWPTLWGDNQRTNVIPTDVEINPWQRTVVFIYGDTQSGQDMFVLGGIDHNYANTVLGRNCDTSNFECSIPIRHLNLLNTTTAPWKSGDNYLDWYGPEPAQSTQAMGTPLDWTTNLWPDSWGTKRTVSVDGFGETPLNRWGQHYWMLDVEMDCSKTVNGWFEVKSYISGGPGWEADVDQPGRPWDSGNHFAQCGKLNAFRLGESAPVTIEDL</sequence>
<dbReference type="Pfam" id="PF00082">
    <property type="entry name" value="Peptidase_S8"/>
    <property type="match status" value="1"/>
</dbReference>
<keyword evidence="8" id="KW-0732">Signal</keyword>
<feature type="active site" description="Charge relay system" evidence="5">
    <location>
        <position position="261"/>
    </location>
</feature>
<dbReference type="SUPFAM" id="SSF52743">
    <property type="entry name" value="Subtilisin-like"/>
    <property type="match status" value="1"/>
</dbReference>
<reference evidence="10 11" key="1">
    <citation type="submission" date="2019-05" db="EMBL/GenBank/DDBJ databases">
        <title>Microbulbifer harenosus sp. nov., an alginate-degrading bacterium isolated from coastal sand.</title>
        <authorList>
            <person name="Huang H."/>
            <person name="Mo K."/>
            <person name="Bao S."/>
        </authorList>
    </citation>
    <scope>NUCLEOTIDE SEQUENCE [LARGE SCALE GENOMIC DNA]</scope>
    <source>
        <strain evidence="10 11">HB161719</strain>
    </source>
</reference>
<dbReference type="PROSITE" id="PS00138">
    <property type="entry name" value="SUBTILASE_SER"/>
    <property type="match status" value="1"/>
</dbReference>
<evidence type="ECO:0000256" key="6">
    <source>
        <dbReference type="RuleBase" id="RU003355"/>
    </source>
</evidence>
<dbReference type="InterPro" id="IPR034204">
    <property type="entry name" value="PfSUB1-like_cat_dom"/>
</dbReference>
<accession>A0ABY2UE22</accession>
<comment type="caution">
    <text evidence="10">The sequence shown here is derived from an EMBL/GenBank/DDBJ whole genome shotgun (WGS) entry which is preliminary data.</text>
</comment>
<dbReference type="InterPro" id="IPR022398">
    <property type="entry name" value="Peptidase_S8_His-AS"/>
</dbReference>
<keyword evidence="3 5" id="KW-0378">Hydrolase</keyword>
<dbReference type="SUPFAM" id="SSF69318">
    <property type="entry name" value="Integrin alpha N-terminal domain"/>
    <property type="match status" value="2"/>
</dbReference>
<evidence type="ECO:0000256" key="3">
    <source>
        <dbReference type="ARBA" id="ARBA00022801"/>
    </source>
</evidence>
<feature type="compositionally biased region" description="Polar residues" evidence="7">
    <location>
        <begin position="265"/>
        <end position="274"/>
    </location>
</feature>